<reference evidence="4" key="1">
    <citation type="submission" date="2020-12" db="UniProtKB">
        <authorList>
            <consortium name="WormBaseParasite"/>
        </authorList>
    </citation>
    <scope>IDENTIFICATION</scope>
    <source>
        <strain evidence="4">MHco3</strain>
    </source>
</reference>
<feature type="compositionally biased region" description="Polar residues" evidence="1">
    <location>
        <begin position="345"/>
        <end position="355"/>
    </location>
</feature>
<evidence type="ECO:0000313" key="3">
    <source>
        <dbReference type="Proteomes" id="UP000025227"/>
    </source>
</evidence>
<dbReference type="OrthoDB" id="5873841at2759"/>
<feature type="transmembrane region" description="Helical" evidence="2">
    <location>
        <begin position="150"/>
        <end position="173"/>
    </location>
</feature>
<feature type="compositionally biased region" description="Low complexity" evidence="1">
    <location>
        <begin position="123"/>
        <end position="139"/>
    </location>
</feature>
<keyword evidence="3" id="KW-1185">Reference proteome</keyword>
<feature type="region of interest" description="Disordered" evidence="1">
    <location>
        <begin position="113"/>
        <end position="140"/>
    </location>
</feature>
<evidence type="ECO:0000313" key="4">
    <source>
        <dbReference type="WBParaSite" id="HCON_00191630-00001"/>
    </source>
</evidence>
<sequence length="369" mass="41776">MTWPPLDVAIYSEERLRREWFSSPCWYHVAYQMKQAFQTILEVLVLLEYPATTTAGNTLRQLHNVKRQHVIKTENKTIPQPPPTFVSSFAPMTNKQHGDGAEQIKSTAILGDKINTSPHNRASTRTSTSKTASLSSFNSPTATQSANVLYFLRFAVTIPLTFFVAAILLYLYYSMKNAFVARMRDLARRRIREQESKEPREVEPEMLDMRIFKDKGPLVMQKSYSGDVKHALQDIRSMSLRTLVFDTAQNSLVKIGTEVEKIVGITEETQKSIEDDLVTCISVSDQRRKVDSSKFPISKRHQRMTNLEEDLATCISVSISENIKTRKKSSESTSAEKTLSHHSIGKNTTSSSPNFCTKKGGSCPFLHKK</sequence>
<organism evidence="3 4">
    <name type="scientific">Haemonchus contortus</name>
    <name type="common">Barber pole worm</name>
    <dbReference type="NCBI Taxonomy" id="6289"/>
    <lineage>
        <taxon>Eukaryota</taxon>
        <taxon>Metazoa</taxon>
        <taxon>Ecdysozoa</taxon>
        <taxon>Nematoda</taxon>
        <taxon>Chromadorea</taxon>
        <taxon>Rhabditida</taxon>
        <taxon>Rhabditina</taxon>
        <taxon>Rhabditomorpha</taxon>
        <taxon>Strongyloidea</taxon>
        <taxon>Trichostrongylidae</taxon>
        <taxon>Haemonchus</taxon>
    </lineage>
</organism>
<name>A0A7I4Z8J8_HAECO</name>
<keyword evidence="2" id="KW-1133">Transmembrane helix</keyword>
<evidence type="ECO:0000256" key="1">
    <source>
        <dbReference type="SAM" id="MobiDB-lite"/>
    </source>
</evidence>
<protein>
    <submittedName>
        <fullName evidence="4">MSC domain-containing protein</fullName>
    </submittedName>
</protein>
<dbReference type="WBParaSite" id="HCON_00191630-00001">
    <property type="protein sequence ID" value="HCON_00191630-00001"/>
    <property type="gene ID" value="HCON_00191630"/>
</dbReference>
<feature type="region of interest" description="Disordered" evidence="1">
    <location>
        <begin position="325"/>
        <end position="360"/>
    </location>
</feature>
<proteinExistence type="predicted"/>
<keyword evidence="2" id="KW-0472">Membrane</keyword>
<dbReference type="AlphaFoldDB" id="A0A7I4Z8J8"/>
<dbReference type="Proteomes" id="UP000025227">
    <property type="component" value="Unplaced"/>
</dbReference>
<evidence type="ECO:0000256" key="2">
    <source>
        <dbReference type="SAM" id="Phobius"/>
    </source>
</evidence>
<keyword evidence="2" id="KW-0812">Transmembrane</keyword>
<accession>A0A7I4Z8J8</accession>